<dbReference type="OrthoDB" id="5445630at2"/>
<sequence>MSEIFQTHPVGPTPDILPVLPQCFLATEKCEIDLQIGIFFDGTGNNQDWDEADGCNPGLGKTQREARKDSNVARLFRAYPEQPEWGISRVYVPGVGTPFPEIGENAYATFGPSMGRGGDARINFALLKLLDFLHKAVRRKISPFVDEVILALCRNAKRRLIARTDTYSPVAGGTQDIQALDAVGMRTEGGLLCDFFGARPQAEAFYRRQTQALAEKIANTSKPKLVDITIDVFGFSRGATQARVFCNWLKAMMDGNRLCGVPARIRFLGIFDTVASVGLPSSAGGDGHFSWATPDALRVPPSIQCVHYVAMHENRTSFPLDSLRGPDGALPENHKQFALPGTHSDVGGGYLPGSQGRSPSGQPDDMLSQIPLELMYQAARTAQVPLDKTLTLDGQYDPFALHPNLRQAHAAFMQAERPQATTARWLLSYLAWRYQIRDVYATELSWVTRARASTPNDFDDLTGANQTLLADIAVLEGESDKAMKFLRAATRLNPSALAGLEAASTVRRAALASEAQDVLTHIKAHPILGTPENPEHLTPQAYLFANYMHDSYAGFRPFDQPLYWAACIDPVPTSWESQGYLRFRRVYQGTGKPVTHAPPTEQQLLEAEQREREAQLQTIQSTIDMGKVFSGPW</sequence>
<organism evidence="2 3">
    <name type="scientific">Achromobacter arsenitoxydans SY8</name>
    <dbReference type="NCBI Taxonomy" id="477184"/>
    <lineage>
        <taxon>Bacteria</taxon>
        <taxon>Pseudomonadati</taxon>
        <taxon>Pseudomonadota</taxon>
        <taxon>Betaproteobacteria</taxon>
        <taxon>Burkholderiales</taxon>
        <taxon>Alcaligenaceae</taxon>
        <taxon>Achromobacter</taxon>
    </lineage>
</organism>
<evidence type="ECO:0000313" key="3">
    <source>
        <dbReference type="Proteomes" id="UP000003113"/>
    </source>
</evidence>
<feature type="domain" description="T6SS Phospholipase effector Tle1-like catalytic" evidence="1">
    <location>
        <begin position="260"/>
        <end position="377"/>
    </location>
</feature>
<dbReference type="STRING" id="477184.KYC_05781"/>
<dbReference type="EMBL" id="AGUF01000027">
    <property type="protein sequence ID" value="EHK67313.1"/>
    <property type="molecule type" value="Genomic_DNA"/>
</dbReference>
<reference evidence="2 3" key="1">
    <citation type="journal article" date="2012" name="J. Bacteriol.">
        <title>Genome sequence of the highly efficient arsenite-oxidizing bacterium Achromobacter arsenitoxydans SY8.</title>
        <authorList>
            <person name="Li X."/>
            <person name="Hu Y."/>
            <person name="Gong J."/>
            <person name="Lin Y."/>
            <person name="Johnstone L."/>
            <person name="Rensing C."/>
            <person name="Wang G."/>
        </authorList>
    </citation>
    <scope>NUCLEOTIDE SEQUENCE [LARGE SCALE GENOMIC DNA]</scope>
    <source>
        <strain evidence="2 3">SY8</strain>
    </source>
</reference>
<evidence type="ECO:0000259" key="1">
    <source>
        <dbReference type="Pfam" id="PF09994"/>
    </source>
</evidence>
<keyword evidence="3" id="KW-1185">Reference proteome</keyword>
<dbReference type="Proteomes" id="UP000003113">
    <property type="component" value="Unassembled WGS sequence"/>
</dbReference>
<dbReference type="PANTHER" id="PTHR33840">
    <property type="match status" value="1"/>
</dbReference>
<dbReference type="PATRIC" id="fig|477184.5.peg.1140"/>
<proteinExistence type="predicted"/>
<dbReference type="PANTHER" id="PTHR33840:SF1">
    <property type="entry name" value="TLE1 PHOSPHOLIPASE DOMAIN-CONTAINING PROTEIN"/>
    <property type="match status" value="1"/>
</dbReference>
<comment type="caution">
    <text evidence="2">The sequence shown here is derived from an EMBL/GenBank/DDBJ whole genome shotgun (WGS) entry which is preliminary data.</text>
</comment>
<name>H0F317_9BURK</name>
<dbReference type="AlphaFoldDB" id="H0F317"/>
<dbReference type="InterPro" id="IPR018712">
    <property type="entry name" value="Tle1-like_cat"/>
</dbReference>
<dbReference type="RefSeq" id="WP_008159815.1">
    <property type="nucleotide sequence ID" value="NZ_AGUF01000027.1"/>
</dbReference>
<dbReference type="Pfam" id="PF09994">
    <property type="entry name" value="T6SS_Tle1-like_cat"/>
    <property type="match status" value="1"/>
</dbReference>
<protein>
    <recommendedName>
        <fullName evidence="1">T6SS Phospholipase effector Tle1-like catalytic domain-containing protein</fullName>
    </recommendedName>
</protein>
<gene>
    <name evidence="2" type="ORF">KYC_05781</name>
</gene>
<accession>H0F317</accession>
<dbReference type="eggNOG" id="COG2268">
    <property type="taxonomic scope" value="Bacteria"/>
</dbReference>
<evidence type="ECO:0000313" key="2">
    <source>
        <dbReference type="EMBL" id="EHK67313.1"/>
    </source>
</evidence>